<comment type="similarity">
    <text evidence="1">Belongs to the AHA1 family.</text>
</comment>
<comment type="caution">
    <text evidence="3">The sequence shown here is derived from an EMBL/GenBank/DDBJ whole genome shotgun (WGS) entry which is preliminary data.</text>
</comment>
<evidence type="ECO:0000259" key="2">
    <source>
        <dbReference type="Pfam" id="PF08327"/>
    </source>
</evidence>
<dbReference type="Pfam" id="PF08327">
    <property type="entry name" value="AHSA1"/>
    <property type="match status" value="1"/>
</dbReference>
<dbReference type="InterPro" id="IPR023393">
    <property type="entry name" value="START-like_dom_sf"/>
</dbReference>
<sequence length="163" mass="18158">MTVLRSATDPEALTFSITSEFTATPERIWQLWSDPRQLEQWWGPPDWPATFVDHDFVPGGEARYYMTGPDGEKAHGWWSFVTIDPHRAIVFDDGFADDSGAPDREMPTMRGHMELQPDGDVTRMVITTRFASAEQLEQVVGMGMVEGMTGALGQIDAILAAQP</sequence>
<proteinExistence type="inferred from homology"/>
<reference evidence="3 4" key="1">
    <citation type="submission" date="2019-07" db="EMBL/GenBank/DDBJ databases">
        <title>Whole genome shotgun sequence of Cellulomonas soli NBRC 109434.</title>
        <authorList>
            <person name="Hosoyama A."/>
            <person name="Uohara A."/>
            <person name="Ohji S."/>
            <person name="Ichikawa N."/>
        </authorList>
    </citation>
    <scope>NUCLEOTIDE SEQUENCE [LARGE SCALE GENOMIC DNA]</scope>
    <source>
        <strain evidence="3 4">NBRC 109434</strain>
    </source>
</reference>
<dbReference type="EMBL" id="BKAL01000004">
    <property type="protein sequence ID" value="GEP68869.1"/>
    <property type="molecule type" value="Genomic_DNA"/>
</dbReference>
<gene>
    <name evidence="3" type="ORF">CSO01_15840</name>
</gene>
<dbReference type="InterPro" id="IPR013538">
    <property type="entry name" value="ASHA1/2-like_C"/>
</dbReference>
<organism evidence="3 4">
    <name type="scientific">Cellulomonas soli</name>
    <dbReference type="NCBI Taxonomy" id="931535"/>
    <lineage>
        <taxon>Bacteria</taxon>
        <taxon>Bacillati</taxon>
        <taxon>Actinomycetota</taxon>
        <taxon>Actinomycetes</taxon>
        <taxon>Micrococcales</taxon>
        <taxon>Cellulomonadaceae</taxon>
        <taxon>Cellulomonas</taxon>
    </lineage>
</organism>
<dbReference type="RefSeq" id="WP_146952626.1">
    <property type="nucleotide sequence ID" value="NZ_BAABBJ010000003.1"/>
</dbReference>
<accession>A0A512PCD3</accession>
<evidence type="ECO:0000313" key="4">
    <source>
        <dbReference type="Proteomes" id="UP000321798"/>
    </source>
</evidence>
<dbReference type="CDD" id="cd07814">
    <property type="entry name" value="SRPBCC_CalC_Aha1-like"/>
    <property type="match status" value="1"/>
</dbReference>
<feature type="domain" description="Activator of Hsp90 ATPase homologue 1/2-like C-terminal" evidence="2">
    <location>
        <begin position="23"/>
        <end position="159"/>
    </location>
</feature>
<evidence type="ECO:0000313" key="3">
    <source>
        <dbReference type="EMBL" id="GEP68869.1"/>
    </source>
</evidence>
<dbReference type="SUPFAM" id="SSF55961">
    <property type="entry name" value="Bet v1-like"/>
    <property type="match status" value="1"/>
</dbReference>
<keyword evidence="4" id="KW-1185">Reference proteome</keyword>
<dbReference type="Proteomes" id="UP000321798">
    <property type="component" value="Unassembled WGS sequence"/>
</dbReference>
<name>A0A512PCD3_9CELL</name>
<dbReference type="OrthoDB" id="5185819at2"/>
<dbReference type="Gene3D" id="3.30.530.20">
    <property type="match status" value="1"/>
</dbReference>
<evidence type="ECO:0000256" key="1">
    <source>
        <dbReference type="ARBA" id="ARBA00006817"/>
    </source>
</evidence>
<dbReference type="AlphaFoldDB" id="A0A512PCD3"/>
<protein>
    <submittedName>
        <fullName evidence="3">Activator of HSP90 ATPase</fullName>
    </submittedName>
</protein>